<evidence type="ECO:0000313" key="4">
    <source>
        <dbReference type="Proteomes" id="UP000325313"/>
    </source>
</evidence>
<reference evidence="3 4" key="1">
    <citation type="submission" date="2019-05" db="EMBL/GenBank/DDBJ databases">
        <title>Emergence of the Ug99 lineage of the wheat stem rust pathogen through somatic hybridization.</title>
        <authorList>
            <person name="Li F."/>
            <person name="Upadhyaya N.M."/>
            <person name="Sperschneider J."/>
            <person name="Matny O."/>
            <person name="Nguyen-Phuc H."/>
            <person name="Mago R."/>
            <person name="Raley C."/>
            <person name="Miller M.E."/>
            <person name="Silverstein K.A.T."/>
            <person name="Henningsen E."/>
            <person name="Hirsch C.D."/>
            <person name="Visser B."/>
            <person name="Pretorius Z.A."/>
            <person name="Steffenson B.J."/>
            <person name="Schwessinger B."/>
            <person name="Dodds P.N."/>
            <person name="Figueroa M."/>
        </authorList>
    </citation>
    <scope>NUCLEOTIDE SEQUENCE [LARGE SCALE GENOMIC DNA]</scope>
    <source>
        <strain evidence="1">21-0</strain>
        <strain evidence="2 4">Ug99</strain>
    </source>
</reference>
<comment type="caution">
    <text evidence="2">The sequence shown here is derived from an EMBL/GenBank/DDBJ whole genome shotgun (WGS) entry which is preliminary data.</text>
</comment>
<proteinExistence type="predicted"/>
<organism evidence="2 4">
    <name type="scientific">Puccinia graminis f. sp. tritici</name>
    <dbReference type="NCBI Taxonomy" id="56615"/>
    <lineage>
        <taxon>Eukaryota</taxon>
        <taxon>Fungi</taxon>
        <taxon>Dikarya</taxon>
        <taxon>Basidiomycota</taxon>
        <taxon>Pucciniomycotina</taxon>
        <taxon>Pucciniomycetes</taxon>
        <taxon>Pucciniales</taxon>
        <taxon>Pucciniaceae</taxon>
        <taxon>Puccinia</taxon>
    </lineage>
</organism>
<dbReference type="AlphaFoldDB" id="A0A5B0R6R7"/>
<accession>A0A5B0R6R7</accession>
<dbReference type="Proteomes" id="UP000325313">
    <property type="component" value="Unassembled WGS sequence"/>
</dbReference>
<protein>
    <submittedName>
        <fullName evidence="2">Uncharacterized protein</fullName>
    </submittedName>
</protein>
<sequence length="53" mass="6265">MFPAVAFQEFAAMGLRRRPTSDQEGKDDQMKARIYNRRLIEVDFLAEYRNPSK</sequence>
<evidence type="ECO:0000313" key="3">
    <source>
        <dbReference type="Proteomes" id="UP000324748"/>
    </source>
</evidence>
<keyword evidence="3" id="KW-1185">Reference proteome</keyword>
<dbReference type="EMBL" id="VDEP01000242">
    <property type="protein sequence ID" value="KAA1120614.1"/>
    <property type="molecule type" value="Genomic_DNA"/>
</dbReference>
<evidence type="ECO:0000313" key="2">
    <source>
        <dbReference type="EMBL" id="KAA1120614.1"/>
    </source>
</evidence>
<gene>
    <name evidence="1" type="ORF">PGT21_031998</name>
    <name evidence="2" type="ORF">PGTUg99_010177</name>
</gene>
<evidence type="ECO:0000313" key="1">
    <source>
        <dbReference type="EMBL" id="KAA1100226.1"/>
    </source>
</evidence>
<dbReference type="Proteomes" id="UP000324748">
    <property type="component" value="Unassembled WGS sequence"/>
</dbReference>
<dbReference type="EMBL" id="VSWC01000054">
    <property type="protein sequence ID" value="KAA1100226.1"/>
    <property type="molecule type" value="Genomic_DNA"/>
</dbReference>
<name>A0A5B0R6R7_PUCGR</name>